<dbReference type="EMBL" id="LGRX02006804">
    <property type="protein sequence ID" value="KAK3276047.1"/>
    <property type="molecule type" value="Genomic_DNA"/>
</dbReference>
<dbReference type="AlphaFoldDB" id="A0AAE0L8R3"/>
<gene>
    <name evidence="1" type="ORF">CYMTET_15862</name>
</gene>
<reference evidence="1 2" key="1">
    <citation type="journal article" date="2015" name="Genome Biol. Evol.">
        <title>Comparative Genomics of a Bacterivorous Green Alga Reveals Evolutionary Causalities and Consequences of Phago-Mixotrophic Mode of Nutrition.</title>
        <authorList>
            <person name="Burns J.A."/>
            <person name="Paasch A."/>
            <person name="Narechania A."/>
            <person name="Kim E."/>
        </authorList>
    </citation>
    <scope>NUCLEOTIDE SEQUENCE [LARGE SCALE GENOMIC DNA]</scope>
    <source>
        <strain evidence="1 2">PLY_AMNH</strain>
    </source>
</reference>
<protein>
    <submittedName>
        <fullName evidence="1">Uncharacterized protein</fullName>
    </submittedName>
</protein>
<proteinExistence type="predicted"/>
<sequence length="87" mass="9614">MCVLILGPTPLAHRSRRRSAALCSHARDQRIDSHFGTLIRILRSSLVCVCVWGPSRLTDAYELGPGKVIAGIMKRIDRKQCVTNISA</sequence>
<organism evidence="1 2">
    <name type="scientific">Cymbomonas tetramitiformis</name>
    <dbReference type="NCBI Taxonomy" id="36881"/>
    <lineage>
        <taxon>Eukaryota</taxon>
        <taxon>Viridiplantae</taxon>
        <taxon>Chlorophyta</taxon>
        <taxon>Pyramimonadophyceae</taxon>
        <taxon>Pyramimonadales</taxon>
        <taxon>Pyramimonadaceae</taxon>
        <taxon>Cymbomonas</taxon>
    </lineage>
</organism>
<evidence type="ECO:0000313" key="2">
    <source>
        <dbReference type="Proteomes" id="UP001190700"/>
    </source>
</evidence>
<keyword evidence="2" id="KW-1185">Reference proteome</keyword>
<accession>A0AAE0L8R3</accession>
<evidence type="ECO:0000313" key="1">
    <source>
        <dbReference type="EMBL" id="KAK3276047.1"/>
    </source>
</evidence>
<dbReference type="Proteomes" id="UP001190700">
    <property type="component" value="Unassembled WGS sequence"/>
</dbReference>
<comment type="caution">
    <text evidence="1">The sequence shown here is derived from an EMBL/GenBank/DDBJ whole genome shotgun (WGS) entry which is preliminary data.</text>
</comment>
<name>A0AAE0L8R3_9CHLO</name>